<dbReference type="InterPro" id="IPR049203">
    <property type="entry name" value="DUF6818"/>
</dbReference>
<organism evidence="3 4">
    <name type="scientific">Phytophthora fragariaefolia</name>
    <dbReference type="NCBI Taxonomy" id="1490495"/>
    <lineage>
        <taxon>Eukaryota</taxon>
        <taxon>Sar</taxon>
        <taxon>Stramenopiles</taxon>
        <taxon>Oomycota</taxon>
        <taxon>Peronosporomycetes</taxon>
        <taxon>Peronosporales</taxon>
        <taxon>Peronosporaceae</taxon>
        <taxon>Phytophthora</taxon>
    </lineage>
</organism>
<feature type="compositionally biased region" description="Pro residues" evidence="1">
    <location>
        <begin position="87"/>
        <end position="102"/>
    </location>
</feature>
<evidence type="ECO:0000313" key="4">
    <source>
        <dbReference type="Proteomes" id="UP001165121"/>
    </source>
</evidence>
<dbReference type="Proteomes" id="UP001165121">
    <property type="component" value="Unassembled WGS sequence"/>
</dbReference>
<dbReference type="PANTHER" id="PTHR34409:SF1">
    <property type="entry name" value="MYB-LIKE DOMAIN-CONTAINING PROTEIN"/>
    <property type="match status" value="1"/>
</dbReference>
<feature type="region of interest" description="Disordered" evidence="1">
    <location>
        <begin position="81"/>
        <end position="119"/>
    </location>
</feature>
<protein>
    <submittedName>
        <fullName evidence="3">Unnamed protein product</fullName>
    </submittedName>
</protein>
<dbReference type="EMBL" id="BSXT01003697">
    <property type="protein sequence ID" value="GMF55329.1"/>
    <property type="molecule type" value="Genomic_DNA"/>
</dbReference>
<evidence type="ECO:0000256" key="1">
    <source>
        <dbReference type="SAM" id="MobiDB-lite"/>
    </source>
</evidence>
<feature type="domain" description="DUF6818" evidence="2">
    <location>
        <begin position="10"/>
        <end position="83"/>
    </location>
</feature>
<gene>
    <name evidence="3" type="ORF">Pfra01_002328800</name>
</gene>
<sequence>MLGIVEQILPFGSNQWNAVQLQYNTNLPDGLHARDTESLKRKFYALKNTRKPTGDPSSLVDVMQAKRVYRMIEGRCGVLVLDDATPTNPPPSSDGGAPPPRTVPSSISDENPVANSRVQAKPRLEQLGQAISDGTTEPISESARTSTCCFCRLGGEPKRDLSPPRSILAPLAFWRSPEASKCGASKAS</sequence>
<dbReference type="OrthoDB" id="99432at2759"/>
<keyword evidence="4" id="KW-1185">Reference proteome</keyword>
<dbReference type="PANTHER" id="PTHR34409">
    <property type="entry name" value="SET DOMAIN-CONTAINING PROTEIN"/>
    <property type="match status" value="1"/>
</dbReference>
<proteinExistence type="predicted"/>
<name>A0A9W6Y8B9_9STRA</name>
<reference evidence="3" key="1">
    <citation type="submission" date="2023-04" db="EMBL/GenBank/DDBJ databases">
        <title>Phytophthora fragariaefolia NBRC 109709.</title>
        <authorList>
            <person name="Ichikawa N."/>
            <person name="Sato H."/>
            <person name="Tonouchi N."/>
        </authorList>
    </citation>
    <scope>NUCLEOTIDE SEQUENCE</scope>
    <source>
        <strain evidence="3">NBRC 109709</strain>
    </source>
</reference>
<feature type="compositionally biased region" description="Polar residues" evidence="1">
    <location>
        <begin position="103"/>
        <end position="118"/>
    </location>
</feature>
<accession>A0A9W6Y8B9</accession>
<comment type="caution">
    <text evidence="3">The sequence shown here is derived from an EMBL/GenBank/DDBJ whole genome shotgun (WGS) entry which is preliminary data.</text>
</comment>
<evidence type="ECO:0000313" key="3">
    <source>
        <dbReference type="EMBL" id="GMF55329.1"/>
    </source>
</evidence>
<dbReference type="AlphaFoldDB" id="A0A9W6Y8B9"/>
<evidence type="ECO:0000259" key="2">
    <source>
        <dbReference type="Pfam" id="PF20681"/>
    </source>
</evidence>
<dbReference type="Pfam" id="PF20681">
    <property type="entry name" value="DUF6818"/>
    <property type="match status" value="1"/>
</dbReference>